<organism evidence="2">
    <name type="scientific">Eucalyptus grandis</name>
    <name type="common">Flooded gum</name>
    <dbReference type="NCBI Taxonomy" id="71139"/>
    <lineage>
        <taxon>Eukaryota</taxon>
        <taxon>Viridiplantae</taxon>
        <taxon>Streptophyta</taxon>
        <taxon>Embryophyta</taxon>
        <taxon>Tracheophyta</taxon>
        <taxon>Spermatophyta</taxon>
        <taxon>Magnoliopsida</taxon>
        <taxon>eudicotyledons</taxon>
        <taxon>Gunneridae</taxon>
        <taxon>Pentapetalae</taxon>
        <taxon>rosids</taxon>
        <taxon>malvids</taxon>
        <taxon>Myrtales</taxon>
        <taxon>Myrtaceae</taxon>
        <taxon>Myrtoideae</taxon>
        <taxon>Eucalypteae</taxon>
        <taxon>Eucalyptus</taxon>
    </lineage>
</organism>
<dbReference type="InParanoid" id="A0A059DAK1"/>
<gene>
    <name evidence="2" type="ORF">EUGRSUZ_B03953</name>
</gene>
<name>A0A059DAK1_EUCGR</name>
<dbReference type="AlphaFoldDB" id="A0A059DAK1"/>
<feature type="compositionally biased region" description="Polar residues" evidence="1">
    <location>
        <begin position="1"/>
        <end position="11"/>
    </location>
</feature>
<evidence type="ECO:0000256" key="1">
    <source>
        <dbReference type="SAM" id="MobiDB-lite"/>
    </source>
</evidence>
<sequence>MIHTISRQSCPLPTKKRTKRKKETAAVFPSRCYPTNYLNPNRKKFIISSSNCCMNGIKLAADREDQRRHAIYYDKELKRSILFYQLLTQNNHTRSTGSLIFTAYWRKSFL</sequence>
<feature type="region of interest" description="Disordered" evidence="1">
    <location>
        <begin position="1"/>
        <end position="23"/>
    </location>
</feature>
<dbReference type="EMBL" id="KK198754">
    <property type="protein sequence ID" value="KCW87499.1"/>
    <property type="molecule type" value="Genomic_DNA"/>
</dbReference>
<reference evidence="2" key="1">
    <citation type="submission" date="2013-07" db="EMBL/GenBank/DDBJ databases">
        <title>The genome of Eucalyptus grandis.</title>
        <authorList>
            <person name="Schmutz J."/>
            <person name="Hayes R."/>
            <person name="Myburg A."/>
            <person name="Tuskan G."/>
            <person name="Grattapaglia D."/>
            <person name="Rokhsar D.S."/>
        </authorList>
    </citation>
    <scope>NUCLEOTIDE SEQUENCE</scope>
    <source>
        <tissue evidence="2">Leaf extractions</tissue>
    </source>
</reference>
<proteinExistence type="predicted"/>
<dbReference type="Gramene" id="KCW87499">
    <property type="protein sequence ID" value="KCW87499"/>
    <property type="gene ID" value="EUGRSUZ_B03953"/>
</dbReference>
<protein>
    <submittedName>
        <fullName evidence="2">Uncharacterized protein</fullName>
    </submittedName>
</protein>
<evidence type="ECO:0000313" key="2">
    <source>
        <dbReference type="EMBL" id="KCW87499.1"/>
    </source>
</evidence>
<accession>A0A059DAK1</accession>